<feature type="transmembrane region" description="Helical" evidence="1">
    <location>
        <begin position="154"/>
        <end position="175"/>
    </location>
</feature>
<proteinExistence type="predicted"/>
<comment type="caution">
    <text evidence="2">The sequence shown here is derived from an EMBL/GenBank/DDBJ whole genome shotgun (WGS) entry which is preliminary data.</text>
</comment>
<keyword evidence="1" id="KW-0812">Transmembrane</keyword>
<protein>
    <submittedName>
        <fullName evidence="2">Uncharacterized protein</fullName>
    </submittedName>
</protein>
<dbReference type="Proteomes" id="UP000033533">
    <property type="component" value="Unassembled WGS sequence"/>
</dbReference>
<feature type="transmembrane region" description="Helical" evidence="1">
    <location>
        <begin position="61"/>
        <end position="81"/>
    </location>
</feature>
<gene>
    <name evidence="2" type="ORF">JF76_10060</name>
</gene>
<organism evidence="2 3">
    <name type="scientific">Lactobacillus kullabergensis</name>
    <dbReference type="NCBI Taxonomy" id="1218493"/>
    <lineage>
        <taxon>Bacteria</taxon>
        <taxon>Bacillati</taxon>
        <taxon>Bacillota</taxon>
        <taxon>Bacilli</taxon>
        <taxon>Lactobacillales</taxon>
        <taxon>Lactobacillaceae</taxon>
        <taxon>Lactobacillus</taxon>
    </lineage>
</organism>
<name>A0A0F4LCT6_9LACO</name>
<keyword evidence="1" id="KW-1133">Transmembrane helix</keyword>
<feature type="transmembrane region" description="Helical" evidence="1">
    <location>
        <begin position="21"/>
        <end position="41"/>
    </location>
</feature>
<accession>A0A0F4LCT6</accession>
<dbReference type="HOGENOM" id="CLU_086326_0_0_9"/>
<evidence type="ECO:0000313" key="2">
    <source>
        <dbReference type="EMBL" id="KJY55371.1"/>
    </source>
</evidence>
<dbReference type="OrthoDB" id="2323775at2"/>
<keyword evidence="1" id="KW-0472">Membrane</keyword>
<sequence length="269" mass="31173">MVMFNHLFGKLFEKKAKYVHLLVVLQFISSLASAFFTYFSFYSGRFHLNLNNNLEFFPGWMALFASFTFLFGPILYILTVVQNERLNRSKTWRLAPISDGTFYIDNILSSFVSLIYFVFLDFIIALGLFFVSIFTYPKFGKNLRFELNLDTDTFLTFICIILLVILTALFIYFLVSFLNFSSQAILSFLPQASSHILISFIRIFIIIILMGLIVKLYRVLINSFVNLFLLKATDLAGLEYVVGMMFVANLIMLGINVFLINHFFEAEEK</sequence>
<reference evidence="2 3" key="1">
    <citation type="submission" date="2014-12" db="EMBL/GenBank/DDBJ databases">
        <title>Comparative genomics of the lactic acid bacteria isolated from the honey bee gut.</title>
        <authorList>
            <person name="Ellegaard K.M."/>
            <person name="Tamarit D."/>
            <person name="Javelind E."/>
            <person name="Olofsson T."/>
            <person name="Andersson S.G."/>
            <person name="Vasquez A."/>
        </authorList>
    </citation>
    <scope>NUCLEOTIDE SEQUENCE [LARGE SCALE GENOMIC DNA]</scope>
    <source>
        <strain evidence="2 3">Biut2</strain>
    </source>
</reference>
<dbReference type="RefSeq" id="WP_045928103.1">
    <property type="nucleotide sequence ID" value="NZ_JBHSZS010000025.1"/>
</dbReference>
<feature type="transmembrane region" description="Helical" evidence="1">
    <location>
        <begin position="240"/>
        <end position="264"/>
    </location>
</feature>
<evidence type="ECO:0000256" key="1">
    <source>
        <dbReference type="SAM" id="Phobius"/>
    </source>
</evidence>
<feature type="transmembrane region" description="Helical" evidence="1">
    <location>
        <begin position="102"/>
        <end position="134"/>
    </location>
</feature>
<dbReference type="STRING" id="1218493.JF76_10060"/>
<evidence type="ECO:0000313" key="3">
    <source>
        <dbReference type="Proteomes" id="UP000033533"/>
    </source>
</evidence>
<feature type="transmembrane region" description="Helical" evidence="1">
    <location>
        <begin position="196"/>
        <end position="220"/>
    </location>
</feature>
<dbReference type="EMBL" id="JXBY01000019">
    <property type="protein sequence ID" value="KJY55371.1"/>
    <property type="molecule type" value="Genomic_DNA"/>
</dbReference>
<dbReference type="PATRIC" id="fig|1218493.3.peg.1058"/>
<dbReference type="AlphaFoldDB" id="A0A0F4LCT6"/>